<dbReference type="AlphaFoldDB" id="A0A1T5FLV3"/>
<protein>
    <submittedName>
        <fullName evidence="1">SnoaL-like domain-containing protein</fullName>
    </submittedName>
</protein>
<reference evidence="2" key="1">
    <citation type="submission" date="2017-02" db="EMBL/GenBank/DDBJ databases">
        <authorList>
            <person name="Varghese N."/>
            <person name="Submissions S."/>
        </authorList>
    </citation>
    <scope>NUCLEOTIDE SEQUENCE [LARGE SCALE GENOMIC DNA]</scope>
    <source>
        <strain evidence="2">R11H</strain>
    </source>
</reference>
<dbReference type="Proteomes" id="UP000190044">
    <property type="component" value="Unassembled WGS sequence"/>
</dbReference>
<dbReference type="InterPro" id="IPR032710">
    <property type="entry name" value="NTF2-like_dom_sf"/>
</dbReference>
<proteinExistence type="predicted"/>
<sequence length="295" mass="32847">MDFDLIRREGELSKAAAARVWRHADTEKLSDIKAIMATLSGGDGEITYAMPMPGPNGEMTIPPGTTLADAEEHYRLNYSVRNHIRWEAFVELRKPWYVFFEGVEHYNDLLTGEKVEGHSITFFQTAPDKGDGIQGEMGWSRYPELPGYTARVGEDASTVCDASVPRSKAANLALFRRLMEGLRQGDPDAVLATMCDDPQCAIRNQVDGDDACLLGLAGAPALRAHLVRFAETFDVLELDIANIVTGDWYVFAELRWVVRERSREGQVRIFHTAEFLPVSNQSVFSGRVGFGTPFL</sequence>
<dbReference type="EMBL" id="FUYP01000039">
    <property type="protein sequence ID" value="SKB97153.1"/>
    <property type="molecule type" value="Genomic_DNA"/>
</dbReference>
<keyword evidence="2" id="KW-1185">Reference proteome</keyword>
<evidence type="ECO:0000313" key="2">
    <source>
        <dbReference type="Proteomes" id="UP000190044"/>
    </source>
</evidence>
<evidence type="ECO:0000313" key="1">
    <source>
        <dbReference type="EMBL" id="SKB97153.1"/>
    </source>
</evidence>
<gene>
    <name evidence="1" type="ORF">SAMN06295937_10398</name>
</gene>
<dbReference type="RefSeq" id="WP_079640031.1">
    <property type="nucleotide sequence ID" value="NZ_FUYP01000039.1"/>
</dbReference>
<dbReference type="OrthoDB" id="4010143at2"/>
<accession>A0A1T5FLV3</accession>
<dbReference type="SUPFAM" id="SSF54427">
    <property type="entry name" value="NTF2-like"/>
    <property type="match status" value="1"/>
</dbReference>
<organism evidence="1 2">
    <name type="scientific">Sphingopyxis flava</name>
    <dbReference type="NCBI Taxonomy" id="1507287"/>
    <lineage>
        <taxon>Bacteria</taxon>
        <taxon>Pseudomonadati</taxon>
        <taxon>Pseudomonadota</taxon>
        <taxon>Alphaproteobacteria</taxon>
        <taxon>Sphingomonadales</taxon>
        <taxon>Sphingomonadaceae</taxon>
        <taxon>Sphingopyxis</taxon>
    </lineage>
</organism>
<name>A0A1T5FLV3_9SPHN</name>
<dbReference type="Gene3D" id="3.10.450.50">
    <property type="match status" value="1"/>
</dbReference>